<accession>A0A8H7N2W9</accession>
<dbReference type="AlphaFoldDB" id="A0A8H7N2W9"/>
<dbReference type="EMBL" id="JADCTT010000013">
    <property type="protein sequence ID" value="KAF9745225.1"/>
    <property type="molecule type" value="Genomic_DNA"/>
</dbReference>
<reference evidence="1" key="1">
    <citation type="submission" date="2020-10" db="EMBL/GenBank/DDBJ databases">
        <title>High-Quality Genome Resource of Clonostachys rosea strain S41 by Oxford Nanopore Long-Read Sequencing.</title>
        <authorList>
            <person name="Wang H."/>
        </authorList>
    </citation>
    <scope>NUCLEOTIDE SEQUENCE</scope>
    <source>
        <strain evidence="1">S41</strain>
    </source>
</reference>
<evidence type="ECO:0000313" key="2">
    <source>
        <dbReference type="Proteomes" id="UP000616885"/>
    </source>
</evidence>
<evidence type="ECO:0000313" key="1">
    <source>
        <dbReference type="EMBL" id="KAF9745225.1"/>
    </source>
</evidence>
<gene>
    <name evidence="1" type="ORF">IM811_004847</name>
</gene>
<proteinExistence type="predicted"/>
<dbReference type="Proteomes" id="UP000616885">
    <property type="component" value="Unassembled WGS sequence"/>
</dbReference>
<organism evidence="1 2">
    <name type="scientific">Bionectria ochroleuca</name>
    <name type="common">Gliocladium roseum</name>
    <dbReference type="NCBI Taxonomy" id="29856"/>
    <lineage>
        <taxon>Eukaryota</taxon>
        <taxon>Fungi</taxon>
        <taxon>Dikarya</taxon>
        <taxon>Ascomycota</taxon>
        <taxon>Pezizomycotina</taxon>
        <taxon>Sordariomycetes</taxon>
        <taxon>Hypocreomycetidae</taxon>
        <taxon>Hypocreales</taxon>
        <taxon>Bionectriaceae</taxon>
        <taxon>Clonostachys</taxon>
    </lineage>
</organism>
<protein>
    <submittedName>
        <fullName evidence="1">Uncharacterized protein</fullName>
    </submittedName>
</protein>
<name>A0A8H7N2W9_BIOOC</name>
<comment type="caution">
    <text evidence="1">The sequence shown here is derived from an EMBL/GenBank/DDBJ whole genome shotgun (WGS) entry which is preliminary data.</text>
</comment>
<sequence length="202" mass="22576">MAPANTIDDTFIPEFLYHTCLTVDEHDVQTLEDIPRLYVLGSHGTLEAAKKCALKALATLGYEEADFALYQTRPHGVEEWEHGNGTIVYAKAPAGQEFLVRIDTKLNIEDLPALPDGSLRLPEVPTTSISSSRLRLSTLPTVLFPPKSRGPASRETTLSKLQSGAYWMNLRTPRSTMPSSRSTMTWNPRRIGRLARMYLFTL</sequence>